<sequence length="227" mass="24885">MAAKPRVSTHKMISLSTHETVSAGEAKQKGKITERRCGSRDEWIPSGSVVISSALRLRFPYPSRCVARSKLKRTLLAGSGTPTNGNWNWLEIGVRNTALARQLDLTIYTGTFSVMTLDDINGVQQQIYLAFDANNNGLLPAPKYFCKLIHEPISNTATAVIGINNPYLNPVMPEDVICPDVCDQIPWVNSAIFELNSIAKGYTCCCTAAELHKAVSFSPNLDVPLFI</sequence>
<keyword evidence="3" id="KW-0255">Endonuclease</keyword>
<evidence type="ECO:0000313" key="5">
    <source>
        <dbReference type="EMBL" id="EFX64764.1"/>
    </source>
</evidence>
<evidence type="ECO:0000256" key="2">
    <source>
        <dbReference type="ARBA" id="ARBA00022722"/>
    </source>
</evidence>
<dbReference type="PANTHER" id="PTHR13966:SF19">
    <property type="entry name" value="NUCLEASE EXOG, MITOCHONDRIAL"/>
    <property type="match status" value="1"/>
</dbReference>
<dbReference type="GO" id="GO:0006309">
    <property type="term" value="P:apoptotic DNA fragmentation"/>
    <property type="evidence" value="ECO:0000318"/>
    <property type="project" value="GO_Central"/>
</dbReference>
<dbReference type="HOGENOM" id="CLU_1220776_0_0_1"/>
<reference evidence="5 6" key="1">
    <citation type="journal article" date="2011" name="Science">
        <title>The ecoresponsive genome of Daphnia pulex.</title>
        <authorList>
            <person name="Colbourne J.K."/>
            <person name="Pfrender M.E."/>
            <person name="Gilbert D."/>
            <person name="Thomas W.K."/>
            <person name="Tucker A."/>
            <person name="Oakley T.H."/>
            <person name="Tokishita S."/>
            <person name="Aerts A."/>
            <person name="Arnold G.J."/>
            <person name="Basu M.K."/>
            <person name="Bauer D.J."/>
            <person name="Caceres C.E."/>
            <person name="Carmel L."/>
            <person name="Casola C."/>
            <person name="Choi J.H."/>
            <person name="Detter J.C."/>
            <person name="Dong Q."/>
            <person name="Dusheyko S."/>
            <person name="Eads B.D."/>
            <person name="Frohlich T."/>
            <person name="Geiler-Samerotte K.A."/>
            <person name="Gerlach D."/>
            <person name="Hatcher P."/>
            <person name="Jogdeo S."/>
            <person name="Krijgsveld J."/>
            <person name="Kriventseva E.V."/>
            <person name="Kultz D."/>
            <person name="Laforsch C."/>
            <person name="Lindquist E."/>
            <person name="Lopez J."/>
            <person name="Manak J.R."/>
            <person name="Muller J."/>
            <person name="Pangilinan J."/>
            <person name="Patwardhan R.P."/>
            <person name="Pitluck S."/>
            <person name="Pritham E.J."/>
            <person name="Rechtsteiner A."/>
            <person name="Rho M."/>
            <person name="Rogozin I.B."/>
            <person name="Sakarya O."/>
            <person name="Salamov A."/>
            <person name="Schaack S."/>
            <person name="Shapiro H."/>
            <person name="Shiga Y."/>
            <person name="Skalitzky C."/>
            <person name="Smith Z."/>
            <person name="Souvorov A."/>
            <person name="Sung W."/>
            <person name="Tang Z."/>
            <person name="Tsuchiya D."/>
            <person name="Tu H."/>
            <person name="Vos H."/>
            <person name="Wang M."/>
            <person name="Wolf Y.I."/>
            <person name="Yamagata H."/>
            <person name="Yamada T."/>
            <person name="Ye Y."/>
            <person name="Shaw J.R."/>
            <person name="Andrews J."/>
            <person name="Crease T.J."/>
            <person name="Tang H."/>
            <person name="Lucas S.M."/>
            <person name="Robertson H.M."/>
            <person name="Bork P."/>
            <person name="Koonin E.V."/>
            <person name="Zdobnov E.M."/>
            <person name="Grigoriev I.V."/>
            <person name="Lynch M."/>
            <person name="Boore J.L."/>
        </authorList>
    </citation>
    <scope>NUCLEOTIDE SEQUENCE [LARGE SCALE GENOMIC DNA]</scope>
</reference>
<keyword evidence="3" id="KW-0378">Hydrolase</keyword>
<dbReference type="AlphaFoldDB" id="E9HU16"/>
<dbReference type="GO" id="GO:0005743">
    <property type="term" value="C:mitochondrial inner membrane"/>
    <property type="evidence" value="ECO:0000318"/>
    <property type="project" value="GO_Central"/>
</dbReference>
<dbReference type="GO" id="GO:0005634">
    <property type="term" value="C:nucleus"/>
    <property type="evidence" value="ECO:0000318"/>
    <property type="project" value="GO_Central"/>
</dbReference>
<dbReference type="InterPro" id="IPR044925">
    <property type="entry name" value="His-Me_finger_sf"/>
</dbReference>
<dbReference type="Pfam" id="PF01223">
    <property type="entry name" value="Endonuclease_NS"/>
    <property type="match status" value="1"/>
</dbReference>
<dbReference type="InParanoid" id="E9HU16"/>
<dbReference type="EMBL" id="GL732794">
    <property type="protein sequence ID" value="EFX64764.1"/>
    <property type="molecule type" value="Genomic_DNA"/>
</dbReference>
<keyword evidence="6" id="KW-1185">Reference proteome</keyword>
<gene>
    <name evidence="5" type="ORF">DAPPUDRAFT_265823</name>
</gene>
<organism evidence="5 6">
    <name type="scientific">Daphnia pulex</name>
    <name type="common">Water flea</name>
    <dbReference type="NCBI Taxonomy" id="6669"/>
    <lineage>
        <taxon>Eukaryota</taxon>
        <taxon>Metazoa</taxon>
        <taxon>Ecdysozoa</taxon>
        <taxon>Arthropoda</taxon>
        <taxon>Crustacea</taxon>
        <taxon>Branchiopoda</taxon>
        <taxon>Diplostraca</taxon>
        <taxon>Cladocera</taxon>
        <taxon>Anomopoda</taxon>
        <taxon>Daphniidae</taxon>
        <taxon>Daphnia</taxon>
    </lineage>
</organism>
<dbReference type="KEGG" id="dpx:DAPPUDRAFT_265823"/>
<dbReference type="GO" id="GO:0003676">
    <property type="term" value="F:nucleic acid binding"/>
    <property type="evidence" value="ECO:0007669"/>
    <property type="project" value="InterPro"/>
</dbReference>
<dbReference type="GO" id="GO:0046872">
    <property type="term" value="F:metal ion binding"/>
    <property type="evidence" value="ECO:0007669"/>
    <property type="project" value="InterPro"/>
</dbReference>
<comment type="similarity">
    <text evidence="1">Belongs to the DNA/RNA non-specific endonuclease family.</text>
</comment>
<dbReference type="GO" id="GO:0004521">
    <property type="term" value="F:RNA endonuclease activity"/>
    <property type="evidence" value="ECO:0000318"/>
    <property type="project" value="GO_Central"/>
</dbReference>
<feature type="domain" description="DNA/RNA non-specific endonuclease/pyrophosphatase/phosphodiesterase" evidence="4">
    <location>
        <begin position="84"/>
        <end position="209"/>
    </location>
</feature>
<dbReference type="Proteomes" id="UP000000305">
    <property type="component" value="Unassembled WGS sequence"/>
</dbReference>
<evidence type="ECO:0000313" key="6">
    <source>
        <dbReference type="Proteomes" id="UP000000305"/>
    </source>
</evidence>
<keyword evidence="2" id="KW-0540">Nuclease</keyword>
<dbReference type="InterPro" id="IPR040255">
    <property type="entry name" value="Non-specific_endonuclease"/>
</dbReference>
<name>E9HU16_DAPPU</name>
<dbReference type="SUPFAM" id="SSF54060">
    <property type="entry name" value="His-Me finger endonucleases"/>
    <property type="match status" value="1"/>
</dbReference>
<dbReference type="PANTHER" id="PTHR13966">
    <property type="entry name" value="ENDONUCLEASE RELATED"/>
    <property type="match status" value="1"/>
</dbReference>
<dbReference type="GO" id="GO:0000014">
    <property type="term" value="F:single-stranded DNA endodeoxyribonuclease activity"/>
    <property type="evidence" value="ECO:0000318"/>
    <property type="project" value="GO_Central"/>
</dbReference>
<protein>
    <recommendedName>
        <fullName evidence="4">DNA/RNA non-specific endonuclease/pyrophosphatase/phosphodiesterase domain-containing protein</fullName>
    </recommendedName>
</protein>
<evidence type="ECO:0000259" key="4">
    <source>
        <dbReference type="Pfam" id="PF01223"/>
    </source>
</evidence>
<evidence type="ECO:0000256" key="3">
    <source>
        <dbReference type="ARBA" id="ARBA00022759"/>
    </source>
</evidence>
<dbReference type="InterPro" id="IPR001604">
    <property type="entry name" value="Endo_G_ENPP1-like_dom"/>
</dbReference>
<accession>E9HU16</accession>
<evidence type="ECO:0000256" key="1">
    <source>
        <dbReference type="ARBA" id="ARBA00010052"/>
    </source>
</evidence>
<dbReference type="PhylomeDB" id="E9HU16"/>
<proteinExistence type="inferred from homology"/>
<dbReference type="OrthoDB" id="5960141at2759"/>